<dbReference type="EMBL" id="HE650824">
    <property type="protein sequence ID" value="CCF58096.1"/>
    <property type="molecule type" value="Genomic_DNA"/>
</dbReference>
<proteinExistence type="predicted"/>
<dbReference type="eggNOG" id="ENOG502S6F0">
    <property type="taxonomic scope" value="Eukaryota"/>
</dbReference>
<reference evidence="1 2" key="1">
    <citation type="journal article" date="2011" name="Proc. Natl. Acad. Sci. U.S.A.">
        <title>Evolutionary erosion of yeast sex chromosomes by mating-type switching accidents.</title>
        <authorList>
            <person name="Gordon J.L."/>
            <person name="Armisen D."/>
            <person name="Proux-Wera E."/>
            <person name="Oheigeartaigh S.S."/>
            <person name="Byrne K.P."/>
            <person name="Wolfe K.H."/>
        </authorList>
    </citation>
    <scope>NUCLEOTIDE SEQUENCE [LARGE SCALE GENOMIC DNA]</scope>
    <source>
        <strain evidence="2">ATCC 22294 / BCRC 22015 / CBS 2517 / CECT 1963 / NBRC 1671 / NRRL Y-8276</strain>
    </source>
</reference>
<dbReference type="GeneID" id="13882420"/>
<dbReference type="KEGG" id="kaf:KAFR_0D04480"/>
<gene>
    <name evidence="1" type="primary">KAFR0D04480</name>
    <name evidence="1" type="ORF">KAFR_0D04480</name>
</gene>
<dbReference type="Pfam" id="PF15251">
    <property type="entry name" value="TAPR1-like"/>
    <property type="match status" value="1"/>
</dbReference>
<dbReference type="RefSeq" id="XP_003957231.1">
    <property type="nucleotide sequence ID" value="XM_003957182.1"/>
</dbReference>
<dbReference type="AlphaFoldDB" id="H2AUP6"/>
<dbReference type="InterPro" id="IPR029196">
    <property type="entry name" value="HAPSTR1-like"/>
</dbReference>
<dbReference type="HOGENOM" id="CLU_100331_2_0_1"/>
<dbReference type="InParanoid" id="H2AUP6"/>
<name>H2AUP6_KAZAF</name>
<keyword evidence="2" id="KW-1185">Reference proteome</keyword>
<dbReference type="FunCoup" id="H2AUP6">
    <property type="interactions" value="27"/>
</dbReference>
<evidence type="ECO:0000313" key="1">
    <source>
        <dbReference type="EMBL" id="CCF58096.1"/>
    </source>
</evidence>
<dbReference type="OrthoDB" id="21418at2759"/>
<sequence length="216" mass="24434">MERLNSLEKVLPPEQPPTKQAIESLNSELSQDFKIAANAVAKLYRVANEKNSLCKYQGYLNCLDDILGLLNDGSVTSVDDIKLWCLKQRNDILPSNNNDQKAHGNHDFNFCNTNEANNNSSVPKFKLSMPPLSVELSDTAVTGVKYRRKCLKAKREDIAEDKTSFERENLPITSQNDLKELNRVPGINKTHDSMAISTTLSKKQKIAFFRDEMRET</sequence>
<dbReference type="PANTHER" id="PTHR38645">
    <property type="entry name" value="CHROMOSOME 9, WHOLE GENOME SHOTGUN SEQUENCE"/>
    <property type="match status" value="1"/>
</dbReference>
<evidence type="ECO:0000313" key="2">
    <source>
        <dbReference type="Proteomes" id="UP000005220"/>
    </source>
</evidence>
<accession>H2AUP6</accession>
<dbReference type="PANTHER" id="PTHR38645:SF1">
    <property type="entry name" value="YALI0F12243P"/>
    <property type="match status" value="1"/>
</dbReference>
<dbReference type="Proteomes" id="UP000005220">
    <property type="component" value="Chromosome 4"/>
</dbReference>
<organism evidence="1 2">
    <name type="scientific">Kazachstania africana (strain ATCC 22294 / BCRC 22015 / CBS 2517 / CECT 1963 / NBRC 1671 / NRRL Y-8276)</name>
    <name type="common">Yeast</name>
    <name type="synonym">Kluyveromyces africanus</name>
    <dbReference type="NCBI Taxonomy" id="1071382"/>
    <lineage>
        <taxon>Eukaryota</taxon>
        <taxon>Fungi</taxon>
        <taxon>Dikarya</taxon>
        <taxon>Ascomycota</taxon>
        <taxon>Saccharomycotina</taxon>
        <taxon>Saccharomycetes</taxon>
        <taxon>Saccharomycetales</taxon>
        <taxon>Saccharomycetaceae</taxon>
        <taxon>Kazachstania</taxon>
    </lineage>
</organism>
<protein>
    <submittedName>
        <fullName evidence="1">Uncharacterized protein</fullName>
    </submittedName>
</protein>